<accession>A0A7T2W9X6</accession>
<proteinExistence type="predicted"/>
<keyword evidence="2" id="KW-1185">Reference proteome</keyword>
<name>A0A7T2W9X6_SERPL</name>
<evidence type="ECO:0008006" key="3">
    <source>
        <dbReference type="Google" id="ProtNLM"/>
    </source>
</evidence>
<dbReference type="EMBL" id="CP065673">
    <property type="protein sequence ID" value="QPS20156.1"/>
    <property type="molecule type" value="Genomic_DNA"/>
</dbReference>
<sequence length="977" mass="108650">MSKENALFPAVKDAIAFDALWQQAHEKVTALSGEIWTDTGDHDPGVTLLQSATWNCSDLSYRASLSLNDLLTHQDRNTLFPEEFGPEQVLTCNTVTAEDYRRALLDLHSSDIDTLNTDEQDFLFSDISLIKEPEDSSFHWWYNAEKREYSFTEPTVTQPEDKTKLSLRGNLWLSVVPTRYTQSLLPDNRAAVEQRLAEFLAAHRNLGEAVSRITWLQPATFSPQMTIELADNISDINQVAVHIYQVTDAFLRPTVARYTTEQRRALGDADDAIFAGPKLKHGWQQTAPSQITSGGYVLNLGPLVNLLLAIPGVASLSALSVDTGDGHITAVAGDNWRWQVADGYYPLLWGAAPLDLLAMAGGPLTLVSKGGIRNTLDSEVMARYLTQADLIITTPTVLPAGRFRDQTRYIPVGQRLPECYALQQPDAVIDDKTRAVHQFLLPVDQLLADGTAELALLPILLAFKDRGNAIRGTRWPYTHEMVQQDIHQPYAATLKESAQQDAAIFTLDKQPIEANFARELDFLQYLLGYFGTQRAALPLTLDLPDFLATQRAYLAQQPALGYDRINIRIDQVSALQKRIAARIGLDSICFAENPDLGQLPFYLIEHRQLLPQTPDSAFDSEQTPTGFSIDEPNVTMTQAGSAGKVGQGQLIDLIAIEGNSRLNVSRLLVIATDGDSFTVSTENSQQLHNTLSRLQTAWASHNLRWQNSNVWLQDMDYRLNYAEAKRQPSNQQQRLLASNAQSPYPAMVSVGDAIVIRPAGLQFSQPGAKAYRAATVDADWQLAATVKAVDPIAGTLLIEKAADSTEDFPSAETSYRYQWAFSQANNYATTDRFSFVVSAVLNRRLIESPNIVPDQLVAWVQETIMAEFPAHVSLINHWLDDPTFNNFGATYARWQNSGMPLGDDAFALMQMLTLGHLPVTQLDIGLMRIATEAQRTEVVGDGSQWHEDVILREELFYVPKDVPTTLEHHDESGEQND</sequence>
<reference evidence="1 2" key="1">
    <citation type="submission" date="2020-12" db="EMBL/GenBank/DDBJ databases">
        <title>FDA dAtabase for Regulatory Grade micrObial Sequences (FDA-ARGOS): Supporting development and validation of Infectious Disease Dx tests.</title>
        <authorList>
            <person name="Sproer C."/>
            <person name="Gronow S."/>
            <person name="Severitt S."/>
            <person name="Schroder I."/>
            <person name="Tallon L."/>
            <person name="Sadzewicz L."/>
            <person name="Zhao X."/>
            <person name="Boylan J."/>
            <person name="Ott S."/>
            <person name="Bowen H."/>
            <person name="Vavikolanu K."/>
            <person name="Mehta A."/>
            <person name="Aluvathingal J."/>
            <person name="Nadendla S."/>
            <person name="Lowell S."/>
            <person name="Myers T."/>
            <person name="Yan Y."/>
            <person name="Sichtig H."/>
        </authorList>
    </citation>
    <scope>NUCLEOTIDE SEQUENCE [LARGE SCALE GENOMIC DNA]</scope>
    <source>
        <strain evidence="1 2">FDAARGOS_907</strain>
    </source>
</reference>
<gene>
    <name evidence="1" type="ORF">I6G64_21765</name>
</gene>
<dbReference type="RefSeq" id="WP_063197026.1">
    <property type="nucleotide sequence ID" value="NZ_CAMITG010000005.1"/>
</dbReference>
<protein>
    <recommendedName>
        <fullName evidence="3">Baseplate protein J-like domain-containing protein</fullName>
    </recommendedName>
</protein>
<evidence type="ECO:0000313" key="1">
    <source>
        <dbReference type="EMBL" id="QPS20156.1"/>
    </source>
</evidence>
<dbReference type="Proteomes" id="UP000594967">
    <property type="component" value="Chromosome"/>
</dbReference>
<organism evidence="1 2">
    <name type="scientific">Serratia plymuthica</name>
    <dbReference type="NCBI Taxonomy" id="82996"/>
    <lineage>
        <taxon>Bacteria</taxon>
        <taxon>Pseudomonadati</taxon>
        <taxon>Pseudomonadota</taxon>
        <taxon>Gammaproteobacteria</taxon>
        <taxon>Enterobacterales</taxon>
        <taxon>Yersiniaceae</taxon>
        <taxon>Serratia</taxon>
    </lineage>
</organism>
<evidence type="ECO:0000313" key="2">
    <source>
        <dbReference type="Proteomes" id="UP000594967"/>
    </source>
</evidence>